<dbReference type="AlphaFoldDB" id="A0A382T2A0"/>
<protein>
    <submittedName>
        <fullName evidence="1">Uncharacterized protein</fullName>
    </submittedName>
</protein>
<reference evidence="1" key="1">
    <citation type="submission" date="2018-05" db="EMBL/GenBank/DDBJ databases">
        <authorList>
            <person name="Lanie J.A."/>
            <person name="Ng W.-L."/>
            <person name="Kazmierczak K.M."/>
            <person name="Andrzejewski T.M."/>
            <person name="Davidsen T.M."/>
            <person name="Wayne K.J."/>
            <person name="Tettelin H."/>
            <person name="Glass J.I."/>
            <person name="Rusch D."/>
            <person name="Podicherti R."/>
            <person name="Tsui H.-C.T."/>
            <person name="Winkler M.E."/>
        </authorList>
    </citation>
    <scope>NUCLEOTIDE SEQUENCE</scope>
</reference>
<sequence>MDWQVLIEVPSSPSTPCTEASQWLPGVISTPSSIREGEDSECQTEHCEVVVLDPKREAHANFVSQEKHKYQNTSDKGYLSEKTVNSLHQKPLDPTGLLCNKITEAPIKPANMVIIQI</sequence>
<accession>A0A382T2A0</accession>
<dbReference type="EMBL" id="UINC01132821">
    <property type="protein sequence ID" value="SVD15371.1"/>
    <property type="molecule type" value="Genomic_DNA"/>
</dbReference>
<proteinExistence type="predicted"/>
<evidence type="ECO:0000313" key="1">
    <source>
        <dbReference type="EMBL" id="SVD15371.1"/>
    </source>
</evidence>
<organism evidence="1">
    <name type="scientific">marine metagenome</name>
    <dbReference type="NCBI Taxonomy" id="408172"/>
    <lineage>
        <taxon>unclassified sequences</taxon>
        <taxon>metagenomes</taxon>
        <taxon>ecological metagenomes</taxon>
    </lineage>
</organism>
<gene>
    <name evidence="1" type="ORF">METZ01_LOCUS368225</name>
</gene>
<name>A0A382T2A0_9ZZZZ</name>